<keyword evidence="3" id="KW-1185">Reference proteome</keyword>
<sequence>MPKITKRSVWGYAPESVDQVIQELQTNHVTKMSQLQEELAFLTQSNDSLRAEIATLQEVQKNAADERIAAMFWQAHLEQTREVYQTLEEIKLSEEKQEEVLEMSQLHRESVVHLVLDKLKQLELNLQNHVKEGEHGGTSGT</sequence>
<dbReference type="EMBL" id="JAEQNB010000008">
    <property type="protein sequence ID" value="MBL0389005.1"/>
    <property type="molecule type" value="Genomic_DNA"/>
</dbReference>
<name>A0ABS1JFD8_9BACL</name>
<evidence type="ECO:0000256" key="1">
    <source>
        <dbReference type="SAM" id="Coils"/>
    </source>
</evidence>
<keyword evidence="1" id="KW-0175">Coiled coil</keyword>
<evidence type="ECO:0000313" key="2">
    <source>
        <dbReference type="EMBL" id="MBL0389005.1"/>
    </source>
</evidence>
<proteinExistence type="predicted"/>
<reference evidence="2 3" key="1">
    <citation type="submission" date="2021-01" db="EMBL/GenBank/DDBJ databases">
        <title>Tumebacillus sp. strain ITR2 16S ribosomal RNA gene Genome sequencing and assembly.</title>
        <authorList>
            <person name="Kang M."/>
        </authorList>
    </citation>
    <scope>NUCLEOTIDE SEQUENCE [LARGE SCALE GENOMIC DNA]</scope>
    <source>
        <strain evidence="2 3">ITR2</strain>
    </source>
</reference>
<dbReference type="RefSeq" id="WP_201638008.1">
    <property type="nucleotide sequence ID" value="NZ_JAEQNB010000008.1"/>
</dbReference>
<protein>
    <submittedName>
        <fullName evidence="2">Uncharacterized protein</fullName>
    </submittedName>
</protein>
<organism evidence="2 3">
    <name type="scientific">Tumebacillus amylolyticus</name>
    <dbReference type="NCBI Taxonomy" id="2801339"/>
    <lineage>
        <taxon>Bacteria</taxon>
        <taxon>Bacillati</taxon>
        <taxon>Bacillota</taxon>
        <taxon>Bacilli</taxon>
        <taxon>Bacillales</taxon>
        <taxon>Alicyclobacillaceae</taxon>
        <taxon>Tumebacillus</taxon>
    </lineage>
</organism>
<accession>A0ABS1JFD8</accession>
<dbReference type="Proteomes" id="UP000602284">
    <property type="component" value="Unassembled WGS sequence"/>
</dbReference>
<comment type="caution">
    <text evidence="2">The sequence shown here is derived from an EMBL/GenBank/DDBJ whole genome shotgun (WGS) entry which is preliminary data.</text>
</comment>
<feature type="coiled-coil region" evidence="1">
    <location>
        <begin position="32"/>
        <end position="132"/>
    </location>
</feature>
<gene>
    <name evidence="2" type="ORF">JJB07_20650</name>
</gene>
<evidence type="ECO:0000313" key="3">
    <source>
        <dbReference type="Proteomes" id="UP000602284"/>
    </source>
</evidence>